<evidence type="ECO:0000256" key="3">
    <source>
        <dbReference type="ARBA" id="ARBA00038050"/>
    </source>
</evidence>
<gene>
    <name evidence="5" type="ORF">XYCOK13_11080</name>
</gene>
<comment type="similarity">
    <text evidence="3">Belongs to the PTH2 family.</text>
</comment>
<dbReference type="AlphaFoldDB" id="A0A8J4M190"/>
<evidence type="ECO:0000313" key="6">
    <source>
        <dbReference type="Proteomes" id="UP000677918"/>
    </source>
</evidence>
<reference evidence="5" key="1">
    <citation type="submission" date="2021-04" db="EMBL/GenBank/DDBJ databases">
        <title>Draft genome sequence of Xylanibacillus composti strain K13.</title>
        <authorList>
            <person name="Uke A."/>
            <person name="Chhe C."/>
            <person name="Baramee S."/>
            <person name="Kosugi A."/>
        </authorList>
    </citation>
    <scope>NUCLEOTIDE SEQUENCE</scope>
    <source>
        <strain evidence="5">K13</strain>
    </source>
</reference>
<comment type="caution">
    <text evidence="5">The sequence shown here is derived from an EMBL/GenBank/DDBJ whole genome shotgun (WGS) entry which is preliminary data.</text>
</comment>
<dbReference type="Proteomes" id="UP000677918">
    <property type="component" value="Unassembled WGS sequence"/>
</dbReference>
<dbReference type="RefSeq" id="WP_213410893.1">
    <property type="nucleotide sequence ID" value="NZ_BOVK01000014.1"/>
</dbReference>
<evidence type="ECO:0000256" key="4">
    <source>
        <dbReference type="ARBA" id="ARBA00048707"/>
    </source>
</evidence>
<sequence length="119" mass="13724">MSDEIVQYYVVNEELNMSPGKLAAQIAHAATWMALDLASPVSSKFPEFHDYFKQWFREGMKKVVLRGNQQQLERLIQHDFYHIQDSGLTEVPRGALTVVGLPPMPKDIAQDYVKQLRLY</sequence>
<dbReference type="InterPro" id="IPR002833">
    <property type="entry name" value="PTH2"/>
</dbReference>
<accession>A0A8J4M190</accession>
<keyword evidence="6" id="KW-1185">Reference proteome</keyword>
<name>A0A8J4M190_9BACL</name>
<protein>
    <recommendedName>
        <fullName evidence="1">peptidyl-tRNA hydrolase</fullName>
        <ecNumber evidence="1">3.1.1.29</ecNumber>
    </recommendedName>
</protein>
<dbReference type="InterPro" id="IPR023476">
    <property type="entry name" value="Pep_tRNA_hydro_II_dom_sf"/>
</dbReference>
<evidence type="ECO:0000313" key="5">
    <source>
        <dbReference type="EMBL" id="GIQ68284.1"/>
    </source>
</evidence>
<dbReference type="GO" id="GO:0005829">
    <property type="term" value="C:cytosol"/>
    <property type="evidence" value="ECO:0007669"/>
    <property type="project" value="TreeGrafter"/>
</dbReference>
<proteinExistence type="inferred from homology"/>
<dbReference type="Pfam" id="PF01981">
    <property type="entry name" value="PTH2"/>
    <property type="match status" value="1"/>
</dbReference>
<dbReference type="PANTHER" id="PTHR12649">
    <property type="entry name" value="PEPTIDYL-TRNA HYDROLASE 2"/>
    <property type="match status" value="1"/>
</dbReference>
<dbReference type="GO" id="GO:0004045">
    <property type="term" value="F:peptidyl-tRNA hydrolase activity"/>
    <property type="evidence" value="ECO:0007669"/>
    <property type="project" value="UniProtKB-EC"/>
</dbReference>
<dbReference type="SUPFAM" id="SSF102462">
    <property type="entry name" value="Peptidyl-tRNA hydrolase II"/>
    <property type="match status" value="1"/>
</dbReference>
<evidence type="ECO:0000256" key="1">
    <source>
        <dbReference type="ARBA" id="ARBA00013260"/>
    </source>
</evidence>
<comment type="catalytic activity">
    <reaction evidence="4">
        <text>an N-acyl-L-alpha-aminoacyl-tRNA + H2O = an N-acyl-L-amino acid + a tRNA + H(+)</text>
        <dbReference type="Rhea" id="RHEA:54448"/>
        <dbReference type="Rhea" id="RHEA-COMP:10123"/>
        <dbReference type="Rhea" id="RHEA-COMP:13883"/>
        <dbReference type="ChEBI" id="CHEBI:15377"/>
        <dbReference type="ChEBI" id="CHEBI:15378"/>
        <dbReference type="ChEBI" id="CHEBI:59874"/>
        <dbReference type="ChEBI" id="CHEBI:78442"/>
        <dbReference type="ChEBI" id="CHEBI:138191"/>
        <dbReference type="EC" id="3.1.1.29"/>
    </reaction>
</comment>
<evidence type="ECO:0000256" key="2">
    <source>
        <dbReference type="ARBA" id="ARBA00022801"/>
    </source>
</evidence>
<dbReference type="Gene3D" id="3.40.1490.10">
    <property type="entry name" value="Bit1"/>
    <property type="match status" value="1"/>
</dbReference>
<organism evidence="5 6">
    <name type="scientific">Xylanibacillus composti</name>
    <dbReference type="NCBI Taxonomy" id="1572762"/>
    <lineage>
        <taxon>Bacteria</taxon>
        <taxon>Bacillati</taxon>
        <taxon>Bacillota</taxon>
        <taxon>Bacilli</taxon>
        <taxon>Bacillales</taxon>
        <taxon>Paenibacillaceae</taxon>
        <taxon>Xylanibacillus</taxon>
    </lineage>
</organism>
<dbReference type="EC" id="3.1.1.29" evidence="1"/>
<dbReference type="EMBL" id="BOVK01000014">
    <property type="protein sequence ID" value="GIQ68284.1"/>
    <property type="molecule type" value="Genomic_DNA"/>
</dbReference>
<dbReference type="PANTHER" id="PTHR12649:SF11">
    <property type="entry name" value="PEPTIDYL-TRNA HYDROLASE 2, MITOCHONDRIAL"/>
    <property type="match status" value="1"/>
</dbReference>
<keyword evidence="2 5" id="KW-0378">Hydrolase</keyword>